<organism evidence="1 2">
    <name type="scientific">Chryseobacterium taihuense</name>
    <dbReference type="NCBI Taxonomy" id="1141221"/>
    <lineage>
        <taxon>Bacteria</taxon>
        <taxon>Pseudomonadati</taxon>
        <taxon>Bacteroidota</taxon>
        <taxon>Flavobacteriia</taxon>
        <taxon>Flavobacteriales</taxon>
        <taxon>Weeksellaceae</taxon>
        <taxon>Chryseobacterium group</taxon>
        <taxon>Chryseobacterium</taxon>
    </lineage>
</organism>
<sequence>MKPIIIILLLYFPMVFFAQQNISFEKINSQNILHLYNEGKIIDNSVNTVVQIGNYNDVKVYDKNPKELMIVQQGDYNTTLFINAGNNPTKASVSTRGDNNYIDITGSNSISEKMKININNSNMTIFVRNY</sequence>
<dbReference type="AlphaFoldDB" id="A0A4U8W7F0"/>
<evidence type="ECO:0000313" key="1">
    <source>
        <dbReference type="EMBL" id="VFB02127.1"/>
    </source>
</evidence>
<name>A0A4U8W7F0_9FLAO</name>
<reference evidence="1 2" key="1">
    <citation type="submission" date="2019-02" db="EMBL/GenBank/DDBJ databases">
        <authorList>
            <consortium name="Pathogen Informatics"/>
        </authorList>
    </citation>
    <scope>NUCLEOTIDE SEQUENCE [LARGE SCALE GENOMIC DNA]</scope>
    <source>
        <strain evidence="1 2">3012STDY6944375</strain>
    </source>
</reference>
<dbReference type="KEGG" id="ctai:NCTC12078_00100"/>
<accession>A0A4U8W7F0</accession>
<proteinExistence type="predicted"/>
<protein>
    <recommendedName>
        <fullName evidence="3">Curlin associated repeat-containing protein</fullName>
    </recommendedName>
</protein>
<dbReference type="RefSeq" id="WP_130913040.1">
    <property type="nucleotide sequence ID" value="NZ_LR215974.1"/>
</dbReference>
<dbReference type="Proteomes" id="UP000290013">
    <property type="component" value="Chromosome"/>
</dbReference>
<evidence type="ECO:0000313" key="2">
    <source>
        <dbReference type="Proteomes" id="UP000290013"/>
    </source>
</evidence>
<evidence type="ECO:0008006" key="3">
    <source>
        <dbReference type="Google" id="ProtNLM"/>
    </source>
</evidence>
<gene>
    <name evidence="1" type="ORF">NCTC12078_00100</name>
</gene>
<dbReference type="EMBL" id="LR215974">
    <property type="protein sequence ID" value="VFB02127.1"/>
    <property type="molecule type" value="Genomic_DNA"/>
</dbReference>